<sequence length="126" mass="13102">MHSTTYLCLSPTPPCPPGGHHATCVSTPYPPGDTLLIVACPNPCTPVLDASAPSSVLWWLVITVVPGILWGATSLSTQPCITLNAVNRLCPLVSGSGLGIESWCEAIVQVLASGQRNVVVKDVVSQ</sequence>
<organism evidence="1">
    <name type="scientific">Eutreptiella gymnastica</name>
    <dbReference type="NCBI Taxonomy" id="73025"/>
    <lineage>
        <taxon>Eukaryota</taxon>
        <taxon>Discoba</taxon>
        <taxon>Euglenozoa</taxon>
        <taxon>Euglenida</taxon>
        <taxon>Spirocuta</taxon>
        <taxon>Euglenophyceae</taxon>
        <taxon>Eutreptiales</taxon>
        <taxon>Eutreptiaceae</taxon>
        <taxon>Eutreptiella</taxon>
    </lineage>
</organism>
<gene>
    <name evidence="1" type="ORF">EGYM00392_LOCUS24246</name>
</gene>
<dbReference type="AlphaFoldDB" id="A0A7S1II64"/>
<reference evidence="1" key="1">
    <citation type="submission" date="2021-01" db="EMBL/GenBank/DDBJ databases">
        <authorList>
            <person name="Corre E."/>
            <person name="Pelletier E."/>
            <person name="Niang G."/>
            <person name="Scheremetjew M."/>
            <person name="Finn R."/>
            <person name="Kale V."/>
            <person name="Holt S."/>
            <person name="Cochrane G."/>
            <person name="Meng A."/>
            <person name="Brown T."/>
            <person name="Cohen L."/>
        </authorList>
    </citation>
    <scope>NUCLEOTIDE SEQUENCE</scope>
    <source>
        <strain evidence="1">NIES-381</strain>
    </source>
</reference>
<proteinExistence type="predicted"/>
<accession>A0A7S1II64</accession>
<protein>
    <submittedName>
        <fullName evidence="1">Uncharacterized protein</fullName>
    </submittedName>
</protein>
<evidence type="ECO:0000313" key="1">
    <source>
        <dbReference type="EMBL" id="CAD9013144.1"/>
    </source>
</evidence>
<dbReference type="EMBL" id="HBGA01065181">
    <property type="protein sequence ID" value="CAD9013144.1"/>
    <property type="molecule type" value="Transcribed_RNA"/>
</dbReference>
<name>A0A7S1II64_9EUGL</name>